<keyword evidence="5" id="KW-0143">Chaperone</keyword>
<dbReference type="GO" id="GO:0042026">
    <property type="term" value="P:protein refolding"/>
    <property type="evidence" value="ECO:0007669"/>
    <property type="project" value="TreeGrafter"/>
</dbReference>
<dbReference type="Gene3D" id="1.10.287.110">
    <property type="entry name" value="DnaJ domain"/>
    <property type="match status" value="1"/>
</dbReference>
<dbReference type="PRINTS" id="PR00625">
    <property type="entry name" value="JDOMAIN"/>
</dbReference>
<evidence type="ECO:0000256" key="6">
    <source>
        <dbReference type="ARBA" id="ARBA00061004"/>
    </source>
</evidence>
<keyword evidence="4 8" id="KW-0862">Zinc</keyword>
<dbReference type="EMBL" id="CZAQ01000001">
    <property type="protein sequence ID" value="CUO78869.1"/>
    <property type="molecule type" value="Genomic_DNA"/>
</dbReference>
<dbReference type="Gene3D" id="2.10.230.10">
    <property type="entry name" value="Heat shock protein DnaJ, cysteine-rich domain"/>
    <property type="match status" value="1"/>
</dbReference>
<organism evidence="12 13">
    <name type="scientific">Collinsella aerofaciens</name>
    <dbReference type="NCBI Taxonomy" id="74426"/>
    <lineage>
        <taxon>Bacteria</taxon>
        <taxon>Bacillati</taxon>
        <taxon>Actinomycetota</taxon>
        <taxon>Coriobacteriia</taxon>
        <taxon>Coriobacteriales</taxon>
        <taxon>Coriobacteriaceae</taxon>
        <taxon>Collinsella</taxon>
    </lineage>
</organism>
<dbReference type="FunFam" id="2.10.230.10:FF:000002">
    <property type="entry name" value="Molecular chaperone DnaJ"/>
    <property type="match status" value="1"/>
</dbReference>
<dbReference type="PROSITE" id="PS51188">
    <property type="entry name" value="ZF_CR"/>
    <property type="match status" value="1"/>
</dbReference>
<dbReference type="InterPro" id="IPR036410">
    <property type="entry name" value="HSP_DnaJ_Cys-rich_dom_sf"/>
</dbReference>
<dbReference type="GO" id="GO:0031072">
    <property type="term" value="F:heat shock protein binding"/>
    <property type="evidence" value="ECO:0007669"/>
    <property type="project" value="InterPro"/>
</dbReference>
<dbReference type="GO" id="GO:0005737">
    <property type="term" value="C:cytoplasm"/>
    <property type="evidence" value="ECO:0007669"/>
    <property type="project" value="TreeGrafter"/>
</dbReference>
<dbReference type="Proteomes" id="UP000095454">
    <property type="component" value="Unassembled WGS sequence"/>
</dbReference>
<sequence>MATMNEKDYYEILGVSKDATSRDIQKAFQQKARKLHPDVNKEPDAEEKFKEVSEAYAVLSDEQKRARYDAMRSGNPFAGAPTASPYGGGYAGSAGYGNPFEGGFPFGGAWGQPRRGQAAYNPESGANVVVDIKLDAKEAKGGARKTVRYTRFDTCGHCGGSGSVSSEHAHTCPSCGGRGHIDVDLSFLFGAGTFQSVCPECGGSGKVVADPCPDCGGSGRVRVTSEQTIEFPAGTHDGDEVRISGMGHAGTNGASGGDLVGRAHVEAERLEGKARTGFYLMGIVAPFLVLSAISGVFSAFAIMCFIPFAMGLFMVVSDGVLHRSLLWWKRGAMQFANGFANGFMFALVSVWFASCSQRAMLSPYAMQ</sequence>
<dbReference type="SMART" id="SM00271">
    <property type="entry name" value="DnaJ"/>
    <property type="match status" value="1"/>
</dbReference>
<evidence type="ECO:0000256" key="2">
    <source>
        <dbReference type="ARBA" id="ARBA00022737"/>
    </source>
</evidence>
<dbReference type="InterPro" id="IPR002939">
    <property type="entry name" value="DnaJ_C"/>
</dbReference>
<keyword evidence="12" id="KW-0346">Stress response</keyword>
<evidence type="ECO:0000256" key="4">
    <source>
        <dbReference type="ARBA" id="ARBA00022833"/>
    </source>
</evidence>
<dbReference type="GO" id="GO:0051082">
    <property type="term" value="F:unfolded protein binding"/>
    <property type="evidence" value="ECO:0007669"/>
    <property type="project" value="InterPro"/>
</dbReference>
<dbReference type="InterPro" id="IPR036869">
    <property type="entry name" value="J_dom_sf"/>
</dbReference>
<dbReference type="AlphaFoldDB" id="A0A174I1C0"/>
<dbReference type="SUPFAM" id="SSF46565">
    <property type="entry name" value="Chaperone J-domain"/>
    <property type="match status" value="1"/>
</dbReference>
<evidence type="ECO:0000256" key="1">
    <source>
        <dbReference type="ARBA" id="ARBA00022723"/>
    </source>
</evidence>
<evidence type="ECO:0000256" key="5">
    <source>
        <dbReference type="ARBA" id="ARBA00023186"/>
    </source>
</evidence>
<keyword evidence="1 8" id="KW-0479">Metal-binding</keyword>
<dbReference type="InterPro" id="IPR001623">
    <property type="entry name" value="DnaJ_domain"/>
</dbReference>
<feature type="transmembrane region" description="Helical" evidence="9">
    <location>
        <begin position="299"/>
        <end position="321"/>
    </location>
</feature>
<dbReference type="Gene3D" id="2.60.260.20">
    <property type="entry name" value="Urease metallochaperone UreE, N-terminal domain"/>
    <property type="match status" value="1"/>
</dbReference>
<evidence type="ECO:0000259" key="11">
    <source>
        <dbReference type="PROSITE" id="PS51188"/>
    </source>
</evidence>
<evidence type="ECO:0000256" key="7">
    <source>
        <dbReference type="ARBA" id="ARBA00067609"/>
    </source>
</evidence>
<proteinExistence type="inferred from homology"/>
<dbReference type="Pfam" id="PF01556">
    <property type="entry name" value="DnaJ_C"/>
    <property type="match status" value="1"/>
</dbReference>
<evidence type="ECO:0000256" key="8">
    <source>
        <dbReference type="PROSITE-ProRule" id="PRU00546"/>
    </source>
</evidence>
<gene>
    <name evidence="12" type="primary">dnaJ_1</name>
    <name evidence="12" type="ORF">ERS852514_00082</name>
</gene>
<evidence type="ECO:0000313" key="12">
    <source>
        <dbReference type="EMBL" id="CUO78869.1"/>
    </source>
</evidence>
<dbReference type="Pfam" id="PF00684">
    <property type="entry name" value="DnaJ_CXXCXGXG"/>
    <property type="match status" value="1"/>
</dbReference>
<comment type="similarity">
    <text evidence="6">Belongs to the DnaJ family.</text>
</comment>
<dbReference type="InterPro" id="IPR018253">
    <property type="entry name" value="DnaJ_domain_CS"/>
</dbReference>
<keyword evidence="2" id="KW-0677">Repeat</keyword>
<dbReference type="RefSeq" id="WP_172674578.1">
    <property type="nucleotide sequence ID" value="NZ_CABIXX010000001.1"/>
</dbReference>
<name>A0A174I1C0_9ACTN</name>
<dbReference type="Pfam" id="PF00226">
    <property type="entry name" value="DnaJ"/>
    <property type="match status" value="1"/>
</dbReference>
<feature type="transmembrane region" description="Helical" evidence="9">
    <location>
        <begin position="333"/>
        <end position="353"/>
    </location>
</feature>
<feature type="zinc finger region" description="CR-type" evidence="8">
    <location>
        <begin position="142"/>
        <end position="224"/>
    </location>
</feature>
<dbReference type="InterPro" id="IPR001305">
    <property type="entry name" value="HSP_DnaJ_Cys-rich_dom"/>
</dbReference>
<dbReference type="PANTHER" id="PTHR43096">
    <property type="entry name" value="DNAJ HOMOLOG 1, MITOCHONDRIAL-RELATED"/>
    <property type="match status" value="1"/>
</dbReference>
<dbReference type="CDD" id="cd06257">
    <property type="entry name" value="DnaJ"/>
    <property type="match status" value="1"/>
</dbReference>
<keyword evidence="9" id="KW-0472">Membrane</keyword>
<protein>
    <recommendedName>
        <fullName evidence="7">Chaperone protein DnaJ</fullName>
    </recommendedName>
</protein>
<keyword evidence="9" id="KW-1133">Transmembrane helix</keyword>
<reference evidence="12 13" key="1">
    <citation type="submission" date="2015-09" db="EMBL/GenBank/DDBJ databases">
        <authorList>
            <consortium name="Pathogen Informatics"/>
        </authorList>
    </citation>
    <scope>NUCLEOTIDE SEQUENCE [LARGE SCALE GENOMIC DNA]</scope>
    <source>
        <strain evidence="12 13">2789STDY5834902</strain>
    </source>
</reference>
<dbReference type="PANTHER" id="PTHR43096:SF52">
    <property type="entry name" value="DNAJ HOMOLOG 1, MITOCHONDRIAL-RELATED"/>
    <property type="match status" value="1"/>
</dbReference>
<evidence type="ECO:0000313" key="13">
    <source>
        <dbReference type="Proteomes" id="UP000095454"/>
    </source>
</evidence>
<evidence type="ECO:0000256" key="9">
    <source>
        <dbReference type="SAM" id="Phobius"/>
    </source>
</evidence>
<dbReference type="SUPFAM" id="SSF49493">
    <property type="entry name" value="HSP40/DnaJ peptide-binding domain"/>
    <property type="match status" value="1"/>
</dbReference>
<evidence type="ECO:0000256" key="3">
    <source>
        <dbReference type="ARBA" id="ARBA00022771"/>
    </source>
</evidence>
<dbReference type="SUPFAM" id="SSF57938">
    <property type="entry name" value="DnaJ/Hsp40 cysteine-rich domain"/>
    <property type="match status" value="1"/>
</dbReference>
<dbReference type="PROSITE" id="PS50076">
    <property type="entry name" value="DNAJ_2"/>
    <property type="match status" value="1"/>
</dbReference>
<dbReference type="GO" id="GO:0008270">
    <property type="term" value="F:zinc ion binding"/>
    <property type="evidence" value="ECO:0007669"/>
    <property type="project" value="UniProtKB-KW"/>
</dbReference>
<dbReference type="InterPro" id="IPR008971">
    <property type="entry name" value="HSP40/DnaJ_pept-bd"/>
</dbReference>
<keyword evidence="9" id="KW-0812">Transmembrane</keyword>
<dbReference type="CDD" id="cd10719">
    <property type="entry name" value="DnaJ_zf"/>
    <property type="match status" value="1"/>
</dbReference>
<dbReference type="PROSITE" id="PS00636">
    <property type="entry name" value="DNAJ_1"/>
    <property type="match status" value="1"/>
</dbReference>
<feature type="domain" description="J" evidence="10">
    <location>
        <begin position="8"/>
        <end position="72"/>
    </location>
</feature>
<accession>A0A174I1C0</accession>
<keyword evidence="3 8" id="KW-0863">Zinc-finger</keyword>
<evidence type="ECO:0000259" key="10">
    <source>
        <dbReference type="PROSITE" id="PS50076"/>
    </source>
</evidence>
<feature type="domain" description="CR-type" evidence="11">
    <location>
        <begin position="142"/>
        <end position="224"/>
    </location>
</feature>